<accession>A0A6J4IFX0</accession>
<gene>
    <name evidence="1" type="ORF">AVDCRST_MAG20-2052</name>
</gene>
<feature type="non-terminal residue" evidence="1">
    <location>
        <position position="46"/>
    </location>
</feature>
<organism evidence="1">
    <name type="scientific">uncultured Acidimicrobiales bacterium</name>
    <dbReference type="NCBI Taxonomy" id="310071"/>
    <lineage>
        <taxon>Bacteria</taxon>
        <taxon>Bacillati</taxon>
        <taxon>Actinomycetota</taxon>
        <taxon>Acidimicrobiia</taxon>
        <taxon>Acidimicrobiales</taxon>
        <taxon>environmental samples</taxon>
    </lineage>
</organism>
<feature type="non-terminal residue" evidence="1">
    <location>
        <position position="1"/>
    </location>
</feature>
<reference evidence="1" key="1">
    <citation type="submission" date="2020-02" db="EMBL/GenBank/DDBJ databases">
        <authorList>
            <person name="Meier V. D."/>
        </authorList>
    </citation>
    <scope>NUCLEOTIDE SEQUENCE</scope>
    <source>
        <strain evidence="1">AVDCRST_MAG20</strain>
    </source>
</reference>
<evidence type="ECO:0000313" key="1">
    <source>
        <dbReference type="EMBL" id="CAA9249216.1"/>
    </source>
</evidence>
<protein>
    <submittedName>
        <fullName evidence="1">Uncharacterized protein</fullName>
    </submittedName>
</protein>
<dbReference type="EMBL" id="CADCSY010000093">
    <property type="protein sequence ID" value="CAA9249216.1"/>
    <property type="molecule type" value="Genomic_DNA"/>
</dbReference>
<sequence>CPAAVSPARDVHSIRSTCWTRTRRVAHLRHGAGQEAAGTSGGSKVS</sequence>
<dbReference type="AlphaFoldDB" id="A0A6J4IFX0"/>
<proteinExistence type="predicted"/>
<name>A0A6J4IFX0_9ACTN</name>